<keyword evidence="10" id="KW-1185">Reference proteome</keyword>
<evidence type="ECO:0000313" key="9">
    <source>
        <dbReference type="EMBL" id="TDT61370.1"/>
    </source>
</evidence>
<dbReference type="PANTHER" id="PTHR43829">
    <property type="entry name" value="AQUAPORIN OR AQUAGLYCEROPORIN RELATED"/>
    <property type="match status" value="1"/>
</dbReference>
<feature type="transmembrane region" description="Helical" evidence="8">
    <location>
        <begin position="44"/>
        <end position="63"/>
    </location>
</feature>
<dbReference type="NCBIfam" id="TIGR00861">
    <property type="entry name" value="MIP"/>
    <property type="match status" value="1"/>
</dbReference>
<dbReference type="OrthoDB" id="9807293at2"/>
<dbReference type="SUPFAM" id="SSF81338">
    <property type="entry name" value="Aquaporin-like"/>
    <property type="match status" value="1"/>
</dbReference>
<feature type="transmembrane region" description="Helical" evidence="8">
    <location>
        <begin position="228"/>
        <end position="248"/>
    </location>
</feature>
<dbReference type="Gene3D" id="1.20.1080.10">
    <property type="entry name" value="Glycerol uptake facilitator protein"/>
    <property type="match status" value="1"/>
</dbReference>
<dbReference type="PRINTS" id="PR00783">
    <property type="entry name" value="MINTRINSICP"/>
</dbReference>
<keyword evidence="4 7" id="KW-0812">Transmembrane</keyword>
<evidence type="ECO:0000256" key="5">
    <source>
        <dbReference type="ARBA" id="ARBA00022989"/>
    </source>
</evidence>
<comment type="caution">
    <text evidence="9">The sequence shown here is derived from an EMBL/GenBank/DDBJ whole genome shotgun (WGS) entry which is preliminary data.</text>
</comment>
<reference evidence="9 10" key="1">
    <citation type="submission" date="2019-03" db="EMBL/GenBank/DDBJ databases">
        <title>Genomic Encyclopedia of Type Strains, Phase IV (KMG-IV): sequencing the most valuable type-strain genomes for metagenomic binning, comparative biology and taxonomic classification.</title>
        <authorList>
            <person name="Goeker M."/>
        </authorList>
    </citation>
    <scope>NUCLEOTIDE SEQUENCE [LARGE SCALE GENOMIC DNA]</scope>
    <source>
        <strain evidence="9 10">DSM 24455</strain>
    </source>
</reference>
<accession>A0A4R7KQD3</accession>
<evidence type="ECO:0000313" key="10">
    <source>
        <dbReference type="Proteomes" id="UP000295325"/>
    </source>
</evidence>
<dbReference type="PROSITE" id="PS00221">
    <property type="entry name" value="MIP"/>
    <property type="match status" value="1"/>
</dbReference>
<evidence type="ECO:0000256" key="7">
    <source>
        <dbReference type="RuleBase" id="RU000477"/>
    </source>
</evidence>
<dbReference type="InterPro" id="IPR022357">
    <property type="entry name" value="MIP_CS"/>
</dbReference>
<proteinExistence type="inferred from homology"/>
<evidence type="ECO:0000256" key="3">
    <source>
        <dbReference type="ARBA" id="ARBA00022448"/>
    </source>
</evidence>
<name>A0A4R7KQD3_9CLOT</name>
<evidence type="ECO:0000256" key="6">
    <source>
        <dbReference type="ARBA" id="ARBA00023136"/>
    </source>
</evidence>
<feature type="transmembrane region" description="Helical" evidence="8">
    <location>
        <begin position="9"/>
        <end position="32"/>
    </location>
</feature>
<dbReference type="GO" id="GO:0005886">
    <property type="term" value="C:plasma membrane"/>
    <property type="evidence" value="ECO:0007669"/>
    <property type="project" value="TreeGrafter"/>
</dbReference>
<sequence>MKKSIFGELVAEFIGSFILIFIGAGVVATLVLNKTNISQWELSLVWGLAVTMAIYVTGAVSGTHINPAVTITLAVWKGFDRKKIVPYIIAQIAGTFTAAAAVYGLFRPAFLLFEKNAGLVRGTAESVKLVGIFTTFPQPYLNNFEAFMVEFAITAFLVLVIFAVGDSRNTNTPTAGMAAVMIGLTIAIIGTSFGPLTGFSMNPARDLGPRLFAMIAGWGRAAVGANEYGFIVPIFGPIAGALAGGFVYEKLIVPYFPGIKIESKSKNVNR</sequence>
<dbReference type="EMBL" id="SOAZ01000007">
    <property type="protein sequence ID" value="TDT61370.1"/>
    <property type="molecule type" value="Genomic_DNA"/>
</dbReference>
<keyword evidence="3 7" id="KW-0813">Transport</keyword>
<dbReference type="InterPro" id="IPR050363">
    <property type="entry name" value="MIP/Aquaporin"/>
</dbReference>
<dbReference type="AlphaFoldDB" id="A0A4R7KQD3"/>
<evidence type="ECO:0000256" key="1">
    <source>
        <dbReference type="ARBA" id="ARBA00004141"/>
    </source>
</evidence>
<organism evidence="9 10">
    <name type="scientific">Fonticella tunisiensis</name>
    <dbReference type="NCBI Taxonomy" id="1096341"/>
    <lineage>
        <taxon>Bacteria</taxon>
        <taxon>Bacillati</taxon>
        <taxon>Bacillota</taxon>
        <taxon>Clostridia</taxon>
        <taxon>Eubacteriales</taxon>
        <taxon>Clostridiaceae</taxon>
        <taxon>Fonticella</taxon>
    </lineage>
</organism>
<evidence type="ECO:0000256" key="2">
    <source>
        <dbReference type="ARBA" id="ARBA00006175"/>
    </source>
</evidence>
<dbReference type="GO" id="GO:0015254">
    <property type="term" value="F:glycerol channel activity"/>
    <property type="evidence" value="ECO:0007669"/>
    <property type="project" value="TreeGrafter"/>
</dbReference>
<feature type="transmembrane region" description="Helical" evidence="8">
    <location>
        <begin position="177"/>
        <end position="196"/>
    </location>
</feature>
<evidence type="ECO:0000256" key="8">
    <source>
        <dbReference type="SAM" id="Phobius"/>
    </source>
</evidence>
<dbReference type="Proteomes" id="UP000295325">
    <property type="component" value="Unassembled WGS sequence"/>
</dbReference>
<dbReference type="RefSeq" id="WP_133627848.1">
    <property type="nucleotide sequence ID" value="NZ_SOAZ01000007.1"/>
</dbReference>
<dbReference type="InterPro" id="IPR023271">
    <property type="entry name" value="Aquaporin-like"/>
</dbReference>
<comment type="subcellular location">
    <subcellularLocation>
        <location evidence="1">Membrane</location>
        <topology evidence="1">Multi-pass membrane protein</topology>
    </subcellularLocation>
</comment>
<gene>
    <name evidence="9" type="ORF">EDD71_10796</name>
</gene>
<feature type="transmembrane region" description="Helical" evidence="8">
    <location>
        <begin position="146"/>
        <end position="165"/>
    </location>
</feature>
<keyword evidence="6 8" id="KW-0472">Membrane</keyword>
<dbReference type="Pfam" id="PF00230">
    <property type="entry name" value="MIP"/>
    <property type="match status" value="1"/>
</dbReference>
<evidence type="ECO:0000256" key="4">
    <source>
        <dbReference type="ARBA" id="ARBA00022692"/>
    </source>
</evidence>
<protein>
    <submittedName>
        <fullName evidence="9">Glycerol uptake facilitator protein</fullName>
    </submittedName>
</protein>
<dbReference type="CDD" id="cd00333">
    <property type="entry name" value="MIP"/>
    <property type="match status" value="1"/>
</dbReference>
<feature type="transmembrane region" description="Helical" evidence="8">
    <location>
        <begin position="84"/>
        <end position="106"/>
    </location>
</feature>
<comment type="similarity">
    <text evidence="2 7">Belongs to the MIP/aquaporin (TC 1.A.8) family.</text>
</comment>
<dbReference type="InterPro" id="IPR000425">
    <property type="entry name" value="MIP"/>
</dbReference>
<keyword evidence="5 8" id="KW-1133">Transmembrane helix</keyword>
<dbReference type="PANTHER" id="PTHR43829:SF9">
    <property type="entry name" value="AQUAPORIN-9"/>
    <property type="match status" value="1"/>
</dbReference>